<evidence type="ECO:0000259" key="7">
    <source>
        <dbReference type="Pfam" id="PF08784"/>
    </source>
</evidence>
<evidence type="ECO:0000313" key="8">
    <source>
        <dbReference type="EMBL" id="CAE2267265.1"/>
    </source>
</evidence>
<evidence type="ECO:0000256" key="5">
    <source>
        <dbReference type="ARBA" id="ARBA00023242"/>
    </source>
</evidence>
<dbReference type="GO" id="GO:0000724">
    <property type="term" value="P:double-strand break repair via homologous recombination"/>
    <property type="evidence" value="ECO:0007669"/>
    <property type="project" value="TreeGrafter"/>
</dbReference>
<feature type="domain" description="Replication protein A C-terminal" evidence="7">
    <location>
        <begin position="174"/>
        <end position="276"/>
    </location>
</feature>
<keyword evidence="3" id="KW-0235">DNA replication</keyword>
<reference evidence="8" key="1">
    <citation type="submission" date="2021-01" db="EMBL/GenBank/DDBJ databases">
        <authorList>
            <person name="Corre E."/>
            <person name="Pelletier E."/>
            <person name="Niang G."/>
            <person name="Scheremetjew M."/>
            <person name="Finn R."/>
            <person name="Kale V."/>
            <person name="Holt S."/>
            <person name="Cochrane G."/>
            <person name="Meng A."/>
            <person name="Brown T."/>
            <person name="Cohen L."/>
        </authorList>
    </citation>
    <scope>NUCLEOTIDE SEQUENCE</scope>
    <source>
        <strain evidence="8">Isolate 1302-5</strain>
    </source>
</reference>
<dbReference type="GO" id="GO:0000781">
    <property type="term" value="C:chromosome, telomeric region"/>
    <property type="evidence" value="ECO:0007669"/>
    <property type="project" value="TreeGrafter"/>
</dbReference>
<dbReference type="GO" id="GO:0006260">
    <property type="term" value="P:DNA replication"/>
    <property type="evidence" value="ECO:0007669"/>
    <property type="project" value="UniProtKB-KW"/>
</dbReference>
<dbReference type="GO" id="GO:0006289">
    <property type="term" value="P:nucleotide-excision repair"/>
    <property type="evidence" value="ECO:0007669"/>
    <property type="project" value="TreeGrafter"/>
</dbReference>
<feature type="region of interest" description="Disordered" evidence="6">
    <location>
        <begin position="1"/>
        <end position="38"/>
    </location>
</feature>
<dbReference type="PANTHER" id="PTHR13989">
    <property type="entry name" value="REPLICATION PROTEIN A-RELATED"/>
    <property type="match status" value="1"/>
</dbReference>
<dbReference type="SUPFAM" id="SSF46785">
    <property type="entry name" value="Winged helix' DNA-binding domain"/>
    <property type="match status" value="1"/>
</dbReference>
<accession>A0A7S4N5I8</accession>
<dbReference type="InterPro" id="IPR036388">
    <property type="entry name" value="WH-like_DNA-bd_sf"/>
</dbReference>
<dbReference type="InterPro" id="IPR014646">
    <property type="entry name" value="Rfa2/RPA32"/>
</dbReference>
<dbReference type="PANTHER" id="PTHR13989:SF16">
    <property type="entry name" value="REPLICATION PROTEIN A2"/>
    <property type="match status" value="1"/>
</dbReference>
<evidence type="ECO:0000256" key="6">
    <source>
        <dbReference type="SAM" id="MobiDB-lite"/>
    </source>
</evidence>
<dbReference type="InterPro" id="IPR036390">
    <property type="entry name" value="WH_DNA-bd_sf"/>
</dbReference>
<sequence length="283" mass="30440">MSNYGFDYQGNNDMGDNGGGGFGGASQPSPGGGRQRRDYGEQTLIPLTIRMIHSAAKNAEDNMALPDGRELHQVKIIAAVRSAEDSSTKVTYQVEDGTGLLEVQKWVDDNESPAGAEFRQQSMQDHVYVRVIGQVKEYDNRKSIVAYSIRPISTGNELTYHMLEVVHSAEKYKRGQSIVSTGAAPYMSNTTSGVGFNSGPMTKPSMGGMTPAAGGGNGSSIQATVLDYIRSNGEQSEEGCSIHQVIASLTHFNEPDIRKAVGNLAAEGEIYSTINEDTYKTAQ</sequence>
<dbReference type="PIRSF" id="PIRSF036949">
    <property type="entry name" value="RPA32"/>
    <property type="match status" value="1"/>
</dbReference>
<dbReference type="AlphaFoldDB" id="A0A7S4N5I8"/>
<comment type="subcellular location">
    <subcellularLocation>
        <location evidence="1">Nucleus</location>
    </subcellularLocation>
</comment>
<organism evidence="8">
    <name type="scientific">Odontella aurita</name>
    <dbReference type="NCBI Taxonomy" id="265563"/>
    <lineage>
        <taxon>Eukaryota</taxon>
        <taxon>Sar</taxon>
        <taxon>Stramenopiles</taxon>
        <taxon>Ochrophyta</taxon>
        <taxon>Bacillariophyta</taxon>
        <taxon>Mediophyceae</taxon>
        <taxon>Biddulphiophycidae</taxon>
        <taxon>Eupodiscales</taxon>
        <taxon>Odontellaceae</taxon>
        <taxon>Odontella</taxon>
    </lineage>
</organism>
<dbReference type="InterPro" id="IPR012340">
    <property type="entry name" value="NA-bd_OB-fold"/>
</dbReference>
<evidence type="ECO:0000256" key="2">
    <source>
        <dbReference type="ARBA" id="ARBA00007815"/>
    </source>
</evidence>
<dbReference type="CDD" id="cd04478">
    <property type="entry name" value="RPA2_DBD_D"/>
    <property type="match status" value="1"/>
</dbReference>
<dbReference type="Gene3D" id="2.40.50.140">
    <property type="entry name" value="Nucleic acid-binding proteins"/>
    <property type="match status" value="1"/>
</dbReference>
<dbReference type="SUPFAM" id="SSF50249">
    <property type="entry name" value="Nucleic acid-binding proteins"/>
    <property type="match status" value="1"/>
</dbReference>
<keyword evidence="4" id="KW-0238">DNA-binding</keyword>
<dbReference type="GO" id="GO:0005662">
    <property type="term" value="C:DNA replication factor A complex"/>
    <property type="evidence" value="ECO:0007669"/>
    <property type="project" value="TreeGrafter"/>
</dbReference>
<protein>
    <recommendedName>
        <fullName evidence="7">Replication protein A C-terminal domain-containing protein</fullName>
    </recommendedName>
</protein>
<dbReference type="Gene3D" id="1.10.10.10">
    <property type="entry name" value="Winged helix-like DNA-binding domain superfamily/Winged helix DNA-binding domain"/>
    <property type="match status" value="1"/>
</dbReference>
<dbReference type="EMBL" id="HBKQ01043085">
    <property type="protein sequence ID" value="CAE2267265.1"/>
    <property type="molecule type" value="Transcribed_RNA"/>
</dbReference>
<evidence type="ECO:0000256" key="1">
    <source>
        <dbReference type="ARBA" id="ARBA00004123"/>
    </source>
</evidence>
<dbReference type="GO" id="GO:0035861">
    <property type="term" value="C:site of double-strand break"/>
    <property type="evidence" value="ECO:0007669"/>
    <property type="project" value="TreeGrafter"/>
</dbReference>
<keyword evidence="5" id="KW-0539">Nucleus</keyword>
<name>A0A7S4N5I8_9STRA</name>
<dbReference type="InterPro" id="IPR014892">
    <property type="entry name" value="RPA_C"/>
</dbReference>
<evidence type="ECO:0000256" key="4">
    <source>
        <dbReference type="ARBA" id="ARBA00023125"/>
    </source>
</evidence>
<dbReference type="Pfam" id="PF08784">
    <property type="entry name" value="RPA_C"/>
    <property type="match status" value="1"/>
</dbReference>
<dbReference type="GO" id="GO:0003697">
    <property type="term" value="F:single-stranded DNA binding"/>
    <property type="evidence" value="ECO:0007669"/>
    <property type="project" value="TreeGrafter"/>
</dbReference>
<proteinExistence type="inferred from homology"/>
<gene>
    <name evidence="8" type="ORF">OAUR00152_LOCUS29674</name>
</gene>
<dbReference type="FunFam" id="1.10.10.10:FF:000168">
    <property type="entry name" value="Replication protein A 32 kDa subunit"/>
    <property type="match status" value="1"/>
</dbReference>
<evidence type="ECO:0000256" key="3">
    <source>
        <dbReference type="ARBA" id="ARBA00022705"/>
    </source>
</evidence>
<comment type="similarity">
    <text evidence="2">Belongs to the replication factor A protein 2 family.</text>
</comment>
<dbReference type="InterPro" id="IPR040260">
    <property type="entry name" value="RFA2-like"/>
</dbReference>